<keyword evidence="3" id="KW-1185">Reference proteome</keyword>
<dbReference type="AlphaFoldDB" id="A0AAV2B2D0"/>
<reference evidence="2 3" key="1">
    <citation type="submission" date="2024-04" db="EMBL/GenBank/DDBJ databases">
        <authorList>
            <person name="Rising A."/>
            <person name="Reimegard J."/>
            <person name="Sonavane S."/>
            <person name="Akerstrom W."/>
            <person name="Nylinder S."/>
            <person name="Hedman E."/>
            <person name="Kallberg Y."/>
        </authorList>
    </citation>
    <scope>NUCLEOTIDE SEQUENCE [LARGE SCALE GENOMIC DNA]</scope>
</reference>
<feature type="transmembrane region" description="Helical" evidence="1">
    <location>
        <begin position="194"/>
        <end position="217"/>
    </location>
</feature>
<proteinExistence type="predicted"/>
<gene>
    <name evidence="2" type="ORF">LARSCL_LOCUS16309</name>
</gene>
<organism evidence="2 3">
    <name type="scientific">Larinioides sclopetarius</name>
    <dbReference type="NCBI Taxonomy" id="280406"/>
    <lineage>
        <taxon>Eukaryota</taxon>
        <taxon>Metazoa</taxon>
        <taxon>Ecdysozoa</taxon>
        <taxon>Arthropoda</taxon>
        <taxon>Chelicerata</taxon>
        <taxon>Arachnida</taxon>
        <taxon>Araneae</taxon>
        <taxon>Araneomorphae</taxon>
        <taxon>Entelegynae</taxon>
        <taxon>Araneoidea</taxon>
        <taxon>Araneidae</taxon>
        <taxon>Larinioides</taxon>
    </lineage>
</organism>
<evidence type="ECO:0000313" key="2">
    <source>
        <dbReference type="EMBL" id="CAL1290154.1"/>
    </source>
</evidence>
<dbReference type="Proteomes" id="UP001497382">
    <property type="component" value="Unassembled WGS sequence"/>
</dbReference>
<accession>A0AAV2B2D0</accession>
<evidence type="ECO:0000256" key="1">
    <source>
        <dbReference type="SAM" id="Phobius"/>
    </source>
</evidence>
<evidence type="ECO:0000313" key="3">
    <source>
        <dbReference type="Proteomes" id="UP001497382"/>
    </source>
</evidence>
<name>A0AAV2B2D0_9ARAC</name>
<feature type="transmembrane region" description="Helical" evidence="1">
    <location>
        <begin position="156"/>
        <end position="182"/>
    </location>
</feature>
<feature type="transmembrane region" description="Helical" evidence="1">
    <location>
        <begin position="255"/>
        <end position="273"/>
    </location>
</feature>
<feature type="transmembrane region" description="Helical" evidence="1">
    <location>
        <begin position="293"/>
        <end position="310"/>
    </location>
</feature>
<feature type="transmembrane region" description="Helical" evidence="1">
    <location>
        <begin position="20"/>
        <end position="39"/>
    </location>
</feature>
<comment type="caution">
    <text evidence="2">The sequence shown here is derived from an EMBL/GenBank/DDBJ whole genome shotgun (WGS) entry which is preliminary data.</text>
</comment>
<keyword evidence="1" id="KW-0812">Transmembrane</keyword>
<protein>
    <submittedName>
        <fullName evidence="2">Uncharacterized protein</fullName>
    </submittedName>
</protein>
<keyword evidence="1" id="KW-0472">Membrane</keyword>
<dbReference type="EMBL" id="CAXIEN010000259">
    <property type="protein sequence ID" value="CAL1290154.1"/>
    <property type="molecule type" value="Genomic_DNA"/>
</dbReference>
<keyword evidence="1" id="KW-1133">Transmembrane helix</keyword>
<feature type="transmembrane region" description="Helical" evidence="1">
    <location>
        <begin position="51"/>
        <end position="69"/>
    </location>
</feature>
<sequence length="342" mass="38776">MLRGRELQRRPVEARQPNRFKEVLFAGIQAVGGAALAVYTNKNSASRIWPIVYSVVAIGGTCNAFRSILKIFRRSTCCRSDGCCSTRNVVTGTIVYFSNVYAFSEAWKCNHKLWIPCLGVAASGYCFAVSSINDESSDVDWLYPQWPVKSAKKSNVLLLTAIEMLMGGFLFATSNVMLAFYVELFTEFHPSWCAYLYGMSLFGCFFIIFSIMCLQIYADMDEEVQYCLDGMITAAVILSYSSYLMVKYMNYNRMVYITFPFLAESCHLLFWALFNKLYTLVPQPVFDGYCQTLGPLLAVFSSVTSAYVGYHKGWRFSLPMMTFKPAGIYTTHKGFRRRGEVL</sequence>